<dbReference type="PANTHER" id="PTHR36057">
    <property type="match status" value="1"/>
</dbReference>
<dbReference type="OrthoDB" id="9808254at2"/>
<keyword evidence="1" id="KW-0732">Signal</keyword>
<name>A0A1Y0ZG72_9HYPH</name>
<dbReference type="KEGG" id="maqu:Maq22A_c28400"/>
<dbReference type="RefSeq" id="WP_082742545.1">
    <property type="nucleotide sequence ID" value="NZ_AP014704.1"/>
</dbReference>
<dbReference type="STRING" id="270351.Maq22A_c28400"/>
<proteinExistence type="predicted"/>
<sequence length="260" mass="27577">MTRAPSHRWLAGLVAAGLGLPGPAGAQDVAPRSQEIARRDEAPRAVVELFTSQGCSACPPADRLVTELARDPGVIALTLPVTYWDYLGWKDTLASTSFTARQRAYASMRGDRQVFTPQVVVNGATTVVGSDRVALERSIREPGTAASLPVPIHSEAAPDRILIDVGPAREAGRTAEVWLLPVARAREVAIGRGENRGRTVTYRNVVRGMHHVGAWRGVAAHYEVPRTALAAADADSYVVVLQAENSGPGRILGAAKGPGL</sequence>
<dbReference type="SUPFAM" id="SSF52833">
    <property type="entry name" value="Thioredoxin-like"/>
    <property type="match status" value="1"/>
</dbReference>
<protein>
    <submittedName>
        <fullName evidence="2">Uncharacterized secreted protein</fullName>
    </submittedName>
</protein>
<evidence type="ECO:0000256" key="1">
    <source>
        <dbReference type="SAM" id="SignalP"/>
    </source>
</evidence>
<gene>
    <name evidence="2" type="ORF">Maq22A_c28400</name>
</gene>
<feature type="signal peptide" evidence="1">
    <location>
        <begin position="1"/>
        <end position="26"/>
    </location>
</feature>
<dbReference type="PANTHER" id="PTHR36057:SF1">
    <property type="entry name" value="LIPOPROTEIN LIPID ATTACHMENT SITE-LIKE PROTEIN, PUTATIVE (DUF1223)-RELATED"/>
    <property type="match status" value="1"/>
</dbReference>
<dbReference type="AlphaFoldDB" id="A0A1Y0ZG72"/>
<dbReference type="InterPro" id="IPR010634">
    <property type="entry name" value="DUF1223"/>
</dbReference>
<feature type="chain" id="PRO_5012914535" evidence="1">
    <location>
        <begin position="27"/>
        <end position="260"/>
    </location>
</feature>
<dbReference type="Pfam" id="PF06764">
    <property type="entry name" value="DUF1223"/>
    <property type="match status" value="1"/>
</dbReference>
<accession>A0A1Y0ZG72</accession>
<evidence type="ECO:0000313" key="3">
    <source>
        <dbReference type="Proteomes" id="UP000061432"/>
    </source>
</evidence>
<dbReference type="InterPro" id="IPR036249">
    <property type="entry name" value="Thioredoxin-like_sf"/>
</dbReference>
<reference evidence="3" key="2">
    <citation type="submission" date="2015-01" db="EMBL/GenBank/DDBJ databases">
        <title>Complete genome sequence of Methylobacterium aquaticum strain 22A.</title>
        <authorList>
            <person name="Tani A."/>
            <person name="Ogura Y."/>
            <person name="Hayashi T."/>
        </authorList>
    </citation>
    <scope>NUCLEOTIDE SEQUENCE [LARGE SCALE GENOMIC DNA]</scope>
    <source>
        <strain evidence="3">MA-22A</strain>
    </source>
</reference>
<reference evidence="2 3" key="1">
    <citation type="journal article" date="2015" name="Genome Announc.">
        <title>Complete Genome Sequence of Methylobacterium aquaticum Strain 22A, Isolated from Racomitrium japonicum Moss.</title>
        <authorList>
            <person name="Tani A."/>
            <person name="Ogura Y."/>
            <person name="Hayashi T."/>
            <person name="Kimbara K."/>
        </authorList>
    </citation>
    <scope>NUCLEOTIDE SEQUENCE [LARGE SCALE GENOMIC DNA]</scope>
    <source>
        <strain evidence="2 3">MA-22A</strain>
    </source>
</reference>
<dbReference type="EMBL" id="AP014704">
    <property type="protein sequence ID" value="BAR47186.1"/>
    <property type="molecule type" value="Genomic_DNA"/>
</dbReference>
<dbReference type="Proteomes" id="UP000061432">
    <property type="component" value="Chromosome"/>
</dbReference>
<evidence type="ECO:0000313" key="2">
    <source>
        <dbReference type="EMBL" id="BAR47186.1"/>
    </source>
</evidence>
<organism evidence="2 3">
    <name type="scientific">Methylobacterium aquaticum</name>
    <dbReference type="NCBI Taxonomy" id="270351"/>
    <lineage>
        <taxon>Bacteria</taxon>
        <taxon>Pseudomonadati</taxon>
        <taxon>Pseudomonadota</taxon>
        <taxon>Alphaproteobacteria</taxon>
        <taxon>Hyphomicrobiales</taxon>
        <taxon>Methylobacteriaceae</taxon>
        <taxon>Methylobacterium</taxon>
    </lineage>
</organism>